<evidence type="ECO:0008006" key="3">
    <source>
        <dbReference type="Google" id="ProtNLM"/>
    </source>
</evidence>
<name>A0A495IGC4_9MICO</name>
<protein>
    <recommendedName>
        <fullName evidence="3">Biopolymer transporter Tol</fullName>
    </recommendedName>
</protein>
<dbReference type="OrthoDB" id="34459at2"/>
<dbReference type="AlphaFoldDB" id="A0A495IGC4"/>
<reference evidence="1 2" key="1">
    <citation type="submission" date="2018-10" db="EMBL/GenBank/DDBJ databases">
        <title>Sequencing the genomes of 1000 actinobacteria strains.</title>
        <authorList>
            <person name="Klenk H.-P."/>
        </authorList>
    </citation>
    <scope>NUCLEOTIDE SEQUENCE [LARGE SCALE GENOMIC DNA]</scope>
    <source>
        <strain evidence="1 2">DSM 17894</strain>
    </source>
</reference>
<evidence type="ECO:0000313" key="1">
    <source>
        <dbReference type="EMBL" id="RKR74799.1"/>
    </source>
</evidence>
<dbReference type="EMBL" id="RBKS01000001">
    <property type="protein sequence ID" value="RKR74799.1"/>
    <property type="molecule type" value="Genomic_DNA"/>
</dbReference>
<proteinExistence type="predicted"/>
<dbReference type="Proteomes" id="UP000280008">
    <property type="component" value="Unassembled WGS sequence"/>
</dbReference>
<comment type="caution">
    <text evidence="1">The sequence shown here is derived from an EMBL/GenBank/DDBJ whole genome shotgun (WGS) entry which is preliminary data.</text>
</comment>
<accession>A0A495IGC4</accession>
<organism evidence="1 2">
    <name type="scientific">Frondihabitans australicus</name>
    <dbReference type="NCBI Taxonomy" id="386892"/>
    <lineage>
        <taxon>Bacteria</taxon>
        <taxon>Bacillati</taxon>
        <taxon>Actinomycetota</taxon>
        <taxon>Actinomycetes</taxon>
        <taxon>Micrococcales</taxon>
        <taxon>Microbacteriaceae</taxon>
        <taxon>Frondihabitans</taxon>
    </lineage>
</organism>
<gene>
    <name evidence="1" type="ORF">C8E83_1929</name>
</gene>
<dbReference type="RefSeq" id="WP_121369672.1">
    <property type="nucleotide sequence ID" value="NZ_RBKS01000001.1"/>
</dbReference>
<sequence>MTSDKESVSEDDRRLIIDGRRWRRTDPCLPDALVQQLKSHLGRGRSAVRRARSDNDTAALARARHRVDVAKHGLGERGQEWWSSAEADRLARAEGALRELDALED</sequence>
<evidence type="ECO:0000313" key="2">
    <source>
        <dbReference type="Proteomes" id="UP000280008"/>
    </source>
</evidence>
<keyword evidence="2" id="KW-1185">Reference proteome</keyword>